<accession>A0AA39NHC5</accession>
<reference evidence="1" key="1">
    <citation type="submission" date="2023-06" db="EMBL/GenBank/DDBJ databases">
        <authorList>
            <consortium name="Lawrence Berkeley National Laboratory"/>
            <person name="Ahrendt S."/>
            <person name="Sahu N."/>
            <person name="Indic B."/>
            <person name="Wong-Bajracharya J."/>
            <person name="Merenyi Z."/>
            <person name="Ke H.-M."/>
            <person name="Monk M."/>
            <person name="Kocsube S."/>
            <person name="Drula E."/>
            <person name="Lipzen A."/>
            <person name="Balint B."/>
            <person name="Henrissat B."/>
            <person name="Andreopoulos B."/>
            <person name="Martin F.M."/>
            <person name="Harder C.B."/>
            <person name="Rigling D."/>
            <person name="Ford K.L."/>
            <person name="Foster G.D."/>
            <person name="Pangilinan J."/>
            <person name="Papanicolaou A."/>
            <person name="Barry K."/>
            <person name="LaButti K."/>
            <person name="Viragh M."/>
            <person name="Koriabine M."/>
            <person name="Yan M."/>
            <person name="Riley R."/>
            <person name="Champramary S."/>
            <person name="Plett K.L."/>
            <person name="Tsai I.J."/>
            <person name="Slot J."/>
            <person name="Sipos G."/>
            <person name="Plett J."/>
            <person name="Nagy L.G."/>
            <person name="Grigoriev I.V."/>
        </authorList>
    </citation>
    <scope>NUCLEOTIDE SEQUENCE</scope>
    <source>
        <strain evidence="1">ICMP 16352</strain>
    </source>
</reference>
<dbReference type="Pfam" id="PF20414">
    <property type="entry name" value="DUF6698"/>
    <property type="match status" value="1"/>
</dbReference>
<dbReference type="AlphaFoldDB" id="A0AA39NHC5"/>
<protein>
    <submittedName>
        <fullName evidence="1">Uncharacterized protein</fullName>
    </submittedName>
</protein>
<comment type="caution">
    <text evidence="1">The sequence shown here is derived from an EMBL/GenBank/DDBJ whole genome shotgun (WGS) entry which is preliminary data.</text>
</comment>
<dbReference type="EMBL" id="JAUEPR010000095">
    <property type="protein sequence ID" value="KAK0465661.1"/>
    <property type="molecule type" value="Genomic_DNA"/>
</dbReference>
<proteinExistence type="predicted"/>
<dbReference type="Proteomes" id="UP001175227">
    <property type="component" value="Unassembled WGS sequence"/>
</dbReference>
<evidence type="ECO:0000313" key="2">
    <source>
        <dbReference type="Proteomes" id="UP001175227"/>
    </source>
</evidence>
<name>A0AA39NHC5_9AGAR</name>
<gene>
    <name evidence="1" type="ORF">IW261DRAFT_1598618</name>
</gene>
<keyword evidence="2" id="KW-1185">Reference proteome</keyword>
<dbReference type="InterPro" id="IPR046521">
    <property type="entry name" value="DUF6698"/>
</dbReference>
<organism evidence="1 2">
    <name type="scientific">Armillaria novae-zelandiae</name>
    <dbReference type="NCBI Taxonomy" id="153914"/>
    <lineage>
        <taxon>Eukaryota</taxon>
        <taxon>Fungi</taxon>
        <taxon>Dikarya</taxon>
        <taxon>Basidiomycota</taxon>
        <taxon>Agaricomycotina</taxon>
        <taxon>Agaricomycetes</taxon>
        <taxon>Agaricomycetidae</taxon>
        <taxon>Agaricales</taxon>
        <taxon>Marasmiineae</taxon>
        <taxon>Physalacriaceae</taxon>
        <taxon>Armillaria</taxon>
    </lineage>
</organism>
<sequence>MASLQESQIPNLPGSSQLSHSNIGLLKRRIAELEEEVVVLKGTPQVKHQESFKSMGHALPRIMSPFDSVQSVIDEKVQRQQFEDESSSEDDDSVIPTLEQDRLHRGYKAMVDSLGPRIKRILLGNETTAGEFNDICTSLSNGASAARTADTHCLLVNVPEWINRSIKLTDMQEELLDTQSRIGHGFDHYITGAFLCPIEYDWSDPDVREAIRNGDPRYPVTAGSWPRFLFPDPEKDHTDSDEGFAQAPILQKAWKCLMTSPRSADEIDLNMPASRVKRQKTNSQHCVANNVGLKSVTARSIAYVAVQLRIAFTQSGWQQVDGDFDHQVFFNNIIDYFEDTPGPIAAAKANAVLEWWTNSVFKTGKTRLSQSLPDGGSVKRLATKRDEQE</sequence>
<evidence type="ECO:0000313" key="1">
    <source>
        <dbReference type="EMBL" id="KAK0465661.1"/>
    </source>
</evidence>